<sequence length="531" mass="59296">MKCLNSAEIEDYILQLPMPAEQREAAARHIASCARCTLLFEAELDEQARAAEALFADELPASFTADVMAKLDLERELPAGDPVPVRTRKPRLRWKRAAAVASVVLAVGAFAAYSSPTLADLVRSLFSQATVDYGLLQAKELGLVSNPNVTVKDKGFTIRINEAVADPARVVMALQLSGPDGKNLHDRLSLGEPNRIVVKDDQGREIGRLHDVGMTDAFYMLIGYFAEPTSADHITVEGTIRRLGNEMLRIPYVEGNWDFSFDVDLRQAKAQTKVIPLHGEYTAPDGMTIRLKRLIRTVQGVRLELDTELDAQALARSPGELWKQQGLRFHFEDGAGQEIHSVNSRKSPFLASLMSSTQTADARTGLMHMSYTFRYLPPGENYRFVLDGYFVAENSGSSLDFKPITLKEHPALFNDAGDELRLTGFEMDASQDNPRIKDVEGVLRVQGGFANEFHRDQWVVRDPQGNEYAIQMRGVSLMGEKIVLEHESAGKDYAFRIRGLRTIPDRLTLVRKVIDRTYSNVGWSVEIKEKE</sequence>
<evidence type="ECO:0000259" key="2">
    <source>
        <dbReference type="Pfam" id="PF13786"/>
    </source>
</evidence>
<evidence type="ECO:0000313" key="4">
    <source>
        <dbReference type="Proteomes" id="UP000693672"/>
    </source>
</evidence>
<accession>A0A916K8X2</accession>
<dbReference type="InterPro" id="IPR025436">
    <property type="entry name" value="DUF4179"/>
</dbReference>
<reference evidence="3" key="1">
    <citation type="submission" date="2021-06" db="EMBL/GenBank/DDBJ databases">
        <authorList>
            <person name="Criscuolo A."/>
        </authorList>
    </citation>
    <scope>NUCLEOTIDE SEQUENCE</scope>
    <source>
        <strain evidence="3">CIP111600</strain>
    </source>
</reference>
<gene>
    <name evidence="3" type="ORF">PAESOLCIP111_06109</name>
</gene>
<protein>
    <recommendedName>
        <fullName evidence="2">DUF4179 domain-containing protein</fullName>
    </recommendedName>
</protein>
<evidence type="ECO:0000256" key="1">
    <source>
        <dbReference type="SAM" id="Phobius"/>
    </source>
</evidence>
<keyword evidence="1" id="KW-1133">Transmembrane helix</keyword>
<dbReference type="AlphaFoldDB" id="A0A916K8X2"/>
<dbReference type="EMBL" id="CAJVAS010000054">
    <property type="protein sequence ID" value="CAG7650567.1"/>
    <property type="molecule type" value="Genomic_DNA"/>
</dbReference>
<dbReference type="Pfam" id="PF13786">
    <property type="entry name" value="DUF4179"/>
    <property type="match status" value="1"/>
</dbReference>
<keyword evidence="1" id="KW-0472">Membrane</keyword>
<organism evidence="3 4">
    <name type="scientific">Paenibacillus solanacearum</name>
    <dbReference type="NCBI Taxonomy" id="2048548"/>
    <lineage>
        <taxon>Bacteria</taxon>
        <taxon>Bacillati</taxon>
        <taxon>Bacillota</taxon>
        <taxon>Bacilli</taxon>
        <taxon>Bacillales</taxon>
        <taxon>Paenibacillaceae</taxon>
        <taxon>Paenibacillus</taxon>
    </lineage>
</organism>
<dbReference type="Proteomes" id="UP000693672">
    <property type="component" value="Unassembled WGS sequence"/>
</dbReference>
<keyword evidence="4" id="KW-1185">Reference proteome</keyword>
<feature type="transmembrane region" description="Helical" evidence="1">
    <location>
        <begin position="97"/>
        <end position="115"/>
    </location>
</feature>
<evidence type="ECO:0000313" key="3">
    <source>
        <dbReference type="EMBL" id="CAG7650567.1"/>
    </source>
</evidence>
<keyword evidence="1" id="KW-0812">Transmembrane</keyword>
<dbReference type="RefSeq" id="WP_218095789.1">
    <property type="nucleotide sequence ID" value="NZ_CAJVAS010000054.1"/>
</dbReference>
<feature type="domain" description="DUF4179" evidence="2">
    <location>
        <begin position="91"/>
        <end position="176"/>
    </location>
</feature>
<proteinExistence type="predicted"/>
<comment type="caution">
    <text evidence="3">The sequence shown here is derived from an EMBL/GenBank/DDBJ whole genome shotgun (WGS) entry which is preliminary data.</text>
</comment>
<name>A0A916K8X2_9BACL</name>